<comment type="caution">
    <text evidence="1">The sequence shown here is derived from an EMBL/GenBank/DDBJ whole genome shotgun (WGS) entry which is preliminary data.</text>
</comment>
<protein>
    <submittedName>
        <fullName evidence="1">Uncharacterized protein</fullName>
    </submittedName>
</protein>
<evidence type="ECO:0000313" key="2">
    <source>
        <dbReference type="Proteomes" id="UP001162483"/>
    </source>
</evidence>
<gene>
    <name evidence="1" type="ORF">SPARVUS_LOCUS15176373</name>
</gene>
<keyword evidence="2" id="KW-1185">Reference proteome</keyword>
<dbReference type="EMBL" id="CATNWA010019806">
    <property type="protein sequence ID" value="CAI9615100.1"/>
    <property type="molecule type" value="Genomic_DNA"/>
</dbReference>
<organism evidence="1 2">
    <name type="scientific">Staurois parvus</name>
    <dbReference type="NCBI Taxonomy" id="386267"/>
    <lineage>
        <taxon>Eukaryota</taxon>
        <taxon>Metazoa</taxon>
        <taxon>Chordata</taxon>
        <taxon>Craniata</taxon>
        <taxon>Vertebrata</taxon>
        <taxon>Euteleostomi</taxon>
        <taxon>Amphibia</taxon>
        <taxon>Batrachia</taxon>
        <taxon>Anura</taxon>
        <taxon>Neobatrachia</taxon>
        <taxon>Ranoidea</taxon>
        <taxon>Ranidae</taxon>
        <taxon>Staurois</taxon>
    </lineage>
</organism>
<proteinExistence type="predicted"/>
<reference evidence="1" key="1">
    <citation type="submission" date="2023-05" db="EMBL/GenBank/DDBJ databases">
        <authorList>
            <person name="Stuckert A."/>
        </authorList>
    </citation>
    <scope>NUCLEOTIDE SEQUENCE</scope>
</reference>
<dbReference type="Proteomes" id="UP001162483">
    <property type="component" value="Unassembled WGS sequence"/>
</dbReference>
<name>A0ABN9H056_9NEOB</name>
<sequence>MGPPTDPGSSGSARVSKWLVRPPGGHCLVVNITATNSKAVVILADTDNRCEEIVLHFFN</sequence>
<evidence type="ECO:0000313" key="1">
    <source>
        <dbReference type="EMBL" id="CAI9615100.1"/>
    </source>
</evidence>
<feature type="non-terminal residue" evidence="1">
    <location>
        <position position="59"/>
    </location>
</feature>
<accession>A0ABN9H056</accession>